<sequence length="176" mass="20150">QQTKEKIGSNLIVSLETLLDTQVEIAKSNNTFAIRQLQREAKEKLQSKLSLEEINKLCQLQSEITQLEIQENQSESSENCAHSVDAHPNADKITLIYRGIGHSGDGICERCLYLITSAHERNAENRRIAEEQERIKKEKQNLYKQTCQKFKELESQLKKQGTDICRYCLNKINGGD</sequence>
<accession>A0ACA9MGW9</accession>
<comment type="caution">
    <text evidence="1">The sequence shown here is derived from an EMBL/GenBank/DDBJ whole genome shotgun (WGS) entry which is preliminary data.</text>
</comment>
<dbReference type="EMBL" id="CAJVPW010008088">
    <property type="protein sequence ID" value="CAG8589398.1"/>
    <property type="molecule type" value="Genomic_DNA"/>
</dbReference>
<name>A0ACA9MGW9_9GLOM</name>
<dbReference type="Proteomes" id="UP000789366">
    <property type="component" value="Unassembled WGS sequence"/>
</dbReference>
<evidence type="ECO:0000313" key="1">
    <source>
        <dbReference type="EMBL" id="CAG8589398.1"/>
    </source>
</evidence>
<evidence type="ECO:0000313" key="2">
    <source>
        <dbReference type="Proteomes" id="UP000789366"/>
    </source>
</evidence>
<organism evidence="1 2">
    <name type="scientific">Cetraspora pellucida</name>
    <dbReference type="NCBI Taxonomy" id="1433469"/>
    <lineage>
        <taxon>Eukaryota</taxon>
        <taxon>Fungi</taxon>
        <taxon>Fungi incertae sedis</taxon>
        <taxon>Mucoromycota</taxon>
        <taxon>Glomeromycotina</taxon>
        <taxon>Glomeromycetes</taxon>
        <taxon>Diversisporales</taxon>
        <taxon>Gigasporaceae</taxon>
        <taxon>Cetraspora</taxon>
    </lineage>
</organism>
<protein>
    <submittedName>
        <fullName evidence="1">2738_t:CDS:1</fullName>
    </submittedName>
</protein>
<keyword evidence="2" id="KW-1185">Reference proteome</keyword>
<proteinExistence type="predicted"/>
<reference evidence="1" key="1">
    <citation type="submission" date="2021-06" db="EMBL/GenBank/DDBJ databases">
        <authorList>
            <person name="Kallberg Y."/>
            <person name="Tangrot J."/>
            <person name="Rosling A."/>
        </authorList>
    </citation>
    <scope>NUCLEOTIDE SEQUENCE</scope>
    <source>
        <strain evidence="1">28 12/20/2015</strain>
    </source>
</reference>
<gene>
    <name evidence="1" type="ORF">SPELUC_LOCUS6686</name>
</gene>
<feature type="non-terminal residue" evidence="1">
    <location>
        <position position="1"/>
    </location>
</feature>